<name>A0A5N6R5J4_9ROSI</name>
<evidence type="ECO:0000313" key="2">
    <source>
        <dbReference type="Proteomes" id="UP000327013"/>
    </source>
</evidence>
<dbReference type="EMBL" id="CM017325">
    <property type="protein sequence ID" value="KAE8055395.1"/>
    <property type="molecule type" value="Genomic_DNA"/>
</dbReference>
<sequence>MHNINKVDKKHSIGAPVPRLLLLYVWLRTVKKGVAKWRFVDGGLTLAMTKRWGYGCLWVAAWSGKAPVEGGRRVYAGGGSRVVSETMVKTGGGTTEVDNCLDLGRGSVFGNF</sequence>
<accession>A0A5N6R5J4</accession>
<keyword evidence="2" id="KW-1185">Reference proteome</keyword>
<proteinExistence type="predicted"/>
<protein>
    <submittedName>
        <fullName evidence="1">Uncharacterized protein</fullName>
    </submittedName>
</protein>
<dbReference type="AlphaFoldDB" id="A0A5N6R5J4"/>
<gene>
    <name evidence="1" type="ORF">FH972_012235</name>
</gene>
<reference evidence="1 2" key="1">
    <citation type="submission" date="2019-06" db="EMBL/GenBank/DDBJ databases">
        <title>A chromosomal-level reference genome of Carpinus fangiana (Coryloideae, Betulaceae).</title>
        <authorList>
            <person name="Yang X."/>
            <person name="Wang Z."/>
            <person name="Zhang L."/>
            <person name="Hao G."/>
            <person name="Liu J."/>
            <person name="Yang Y."/>
        </authorList>
    </citation>
    <scope>NUCLEOTIDE SEQUENCE [LARGE SCALE GENOMIC DNA]</scope>
    <source>
        <strain evidence="1">Cfa_2016G</strain>
        <tissue evidence="1">Leaf</tissue>
    </source>
</reference>
<organism evidence="1 2">
    <name type="scientific">Carpinus fangiana</name>
    <dbReference type="NCBI Taxonomy" id="176857"/>
    <lineage>
        <taxon>Eukaryota</taxon>
        <taxon>Viridiplantae</taxon>
        <taxon>Streptophyta</taxon>
        <taxon>Embryophyta</taxon>
        <taxon>Tracheophyta</taxon>
        <taxon>Spermatophyta</taxon>
        <taxon>Magnoliopsida</taxon>
        <taxon>eudicotyledons</taxon>
        <taxon>Gunneridae</taxon>
        <taxon>Pentapetalae</taxon>
        <taxon>rosids</taxon>
        <taxon>fabids</taxon>
        <taxon>Fagales</taxon>
        <taxon>Betulaceae</taxon>
        <taxon>Carpinus</taxon>
    </lineage>
</organism>
<evidence type="ECO:0000313" key="1">
    <source>
        <dbReference type="EMBL" id="KAE8055395.1"/>
    </source>
</evidence>
<dbReference type="Proteomes" id="UP000327013">
    <property type="component" value="Chromosome 5"/>
</dbReference>